<feature type="repeat" description="TPR" evidence="1">
    <location>
        <begin position="703"/>
        <end position="736"/>
    </location>
</feature>
<accession>A0A8J3HWJ0</accession>
<dbReference type="SUPFAM" id="SSF52540">
    <property type="entry name" value="P-loop containing nucleoside triphosphate hydrolases"/>
    <property type="match status" value="1"/>
</dbReference>
<evidence type="ECO:0000259" key="3">
    <source>
        <dbReference type="Pfam" id="PF00931"/>
    </source>
</evidence>
<dbReference type="InterPro" id="IPR002182">
    <property type="entry name" value="NB-ARC"/>
</dbReference>
<dbReference type="EMBL" id="BNJF01000001">
    <property type="protein sequence ID" value="GHO43321.1"/>
    <property type="molecule type" value="Genomic_DNA"/>
</dbReference>
<dbReference type="InterPro" id="IPR027417">
    <property type="entry name" value="P-loop_NTPase"/>
</dbReference>
<keyword evidence="6" id="KW-1185">Reference proteome</keyword>
<evidence type="ECO:0000256" key="2">
    <source>
        <dbReference type="SAM" id="MobiDB-lite"/>
    </source>
</evidence>
<feature type="domain" description="MalT-like TPR region" evidence="4">
    <location>
        <begin position="433"/>
        <end position="576"/>
    </location>
</feature>
<dbReference type="Pfam" id="PF00931">
    <property type="entry name" value="NB-ARC"/>
    <property type="match status" value="1"/>
</dbReference>
<organism evidence="5 6">
    <name type="scientific">Ktedonospora formicarum</name>
    <dbReference type="NCBI Taxonomy" id="2778364"/>
    <lineage>
        <taxon>Bacteria</taxon>
        <taxon>Bacillati</taxon>
        <taxon>Chloroflexota</taxon>
        <taxon>Ktedonobacteria</taxon>
        <taxon>Ktedonobacterales</taxon>
        <taxon>Ktedonobacteraceae</taxon>
        <taxon>Ktedonospora</taxon>
    </lineage>
</organism>
<dbReference type="PROSITE" id="PS50005">
    <property type="entry name" value="TPR"/>
    <property type="match status" value="2"/>
</dbReference>
<dbReference type="Pfam" id="PF13181">
    <property type="entry name" value="TPR_8"/>
    <property type="match status" value="1"/>
</dbReference>
<dbReference type="InterPro" id="IPR019734">
    <property type="entry name" value="TPR_rpt"/>
</dbReference>
<dbReference type="AlphaFoldDB" id="A0A8J3HWJ0"/>
<sequence length="801" mass="89036">MKHQQLEGPLRPSQASISSRHLRVSATPTRPLPAPVCIDAAIPQQPIHPLVGRANDIELLKQHLWEDGNASLSALNGLPGIGKTTLAIALAYDEEVRDYFSDGILWAGLGPHANIPNTLSRWSRLLNLSPEEHSDYTSWTQELRAAIGSRRMLILIDDAWSIEDALPFKIGGPHCAHLITTRFPTVASYFAVNGPLTLRELNGEESITLLRNLAPDVFDSSSPKGLDLAQAVGGLPLALTLMGNYLRNQDNTSDSQHIQDALASLSSTEQYLDLSTSHETGTFPSDMSELRSLHSVIAITDHQLSSAARASLYAFSVFPSKPHSFSEEAALAIAGCDTATLDILIDAGLLECSTSERYTLHQTIASYARAQLQEATPCERLIAYALNYVEQHEKDYELLEHESAIILSALETAYERHYWSELVKGACAFAPFLLMRGSYTLANTHLQRAHQAATKLQDRDGILNTLLQIGEIAYRLGEYNLAQETYQRGIELARTWNNRRLLCAHLTGQGWLVWKRSDYSSAESYLREGLAIAQQDNYPEYLVEQLRVLGSIVASGGDYSRSESYLQEALTLARDQGDREKVCRLYLNFGVTYAEQGRNEKAESFLLEGLTLARQIVHYELTIIFLLNLGTLSYEQESYEPADTYLQEGLDLARRFGLREWIGIFLINIGEMKTKQEDYEQAELFLAEGLEAAHLIGSPRIIASALHLYGDLYLYTHRIEQAMDAYHQMLTTLPEGDREMYILGQYGLARATAAQGDISEALRLGDACLESLEMSGHRKEAEVRAWLNALSTPSASRASNG</sequence>
<dbReference type="SUPFAM" id="SSF48452">
    <property type="entry name" value="TPR-like"/>
    <property type="match status" value="2"/>
</dbReference>
<dbReference type="Gene3D" id="3.40.50.300">
    <property type="entry name" value="P-loop containing nucleotide triphosphate hydrolases"/>
    <property type="match status" value="1"/>
</dbReference>
<feature type="region of interest" description="Disordered" evidence="2">
    <location>
        <begin position="1"/>
        <end position="24"/>
    </location>
</feature>
<name>A0A8J3HWJ0_9CHLR</name>
<dbReference type="PRINTS" id="PR00364">
    <property type="entry name" value="DISEASERSIST"/>
</dbReference>
<reference evidence="5" key="1">
    <citation type="submission" date="2020-10" db="EMBL/GenBank/DDBJ databases">
        <title>Taxonomic study of unclassified bacteria belonging to the class Ktedonobacteria.</title>
        <authorList>
            <person name="Yabe S."/>
            <person name="Wang C.M."/>
            <person name="Zheng Y."/>
            <person name="Sakai Y."/>
            <person name="Cavaletti L."/>
            <person name="Monciardini P."/>
            <person name="Donadio S."/>
        </authorList>
    </citation>
    <scope>NUCLEOTIDE SEQUENCE</scope>
    <source>
        <strain evidence="5">SOSP1-1</strain>
    </source>
</reference>
<evidence type="ECO:0000313" key="6">
    <source>
        <dbReference type="Proteomes" id="UP000612362"/>
    </source>
</evidence>
<dbReference type="GO" id="GO:0043531">
    <property type="term" value="F:ADP binding"/>
    <property type="evidence" value="ECO:0007669"/>
    <property type="project" value="InterPro"/>
</dbReference>
<proteinExistence type="predicted"/>
<dbReference type="Proteomes" id="UP000612362">
    <property type="component" value="Unassembled WGS sequence"/>
</dbReference>
<evidence type="ECO:0008006" key="7">
    <source>
        <dbReference type="Google" id="ProtNLM"/>
    </source>
</evidence>
<dbReference type="PANTHER" id="PTHR47691:SF3">
    <property type="entry name" value="HTH-TYPE TRANSCRIPTIONAL REGULATOR RV0890C-RELATED"/>
    <property type="match status" value="1"/>
</dbReference>
<dbReference type="Gene3D" id="1.25.40.10">
    <property type="entry name" value="Tetratricopeptide repeat domain"/>
    <property type="match status" value="3"/>
</dbReference>
<evidence type="ECO:0000259" key="4">
    <source>
        <dbReference type="Pfam" id="PF17874"/>
    </source>
</evidence>
<gene>
    <name evidence="5" type="ORF">KSX_14840</name>
</gene>
<dbReference type="RefSeq" id="WP_220192801.1">
    <property type="nucleotide sequence ID" value="NZ_BNJF01000001.1"/>
</dbReference>
<dbReference type="Pfam" id="PF17874">
    <property type="entry name" value="TPR_MalT"/>
    <property type="match status" value="1"/>
</dbReference>
<comment type="caution">
    <text evidence="5">The sequence shown here is derived from an EMBL/GenBank/DDBJ whole genome shotgun (WGS) entry which is preliminary data.</text>
</comment>
<evidence type="ECO:0000313" key="5">
    <source>
        <dbReference type="EMBL" id="GHO43321.1"/>
    </source>
</evidence>
<dbReference type="InterPro" id="IPR041617">
    <property type="entry name" value="TPR_MalT"/>
</dbReference>
<dbReference type="InterPro" id="IPR011990">
    <property type="entry name" value="TPR-like_helical_dom_sf"/>
</dbReference>
<feature type="repeat" description="TPR" evidence="1">
    <location>
        <begin position="463"/>
        <end position="496"/>
    </location>
</feature>
<protein>
    <recommendedName>
        <fullName evidence="7">Tetratricopeptide repeat protein</fullName>
    </recommendedName>
</protein>
<evidence type="ECO:0000256" key="1">
    <source>
        <dbReference type="PROSITE-ProRule" id="PRU00339"/>
    </source>
</evidence>
<dbReference type="PANTHER" id="PTHR47691">
    <property type="entry name" value="REGULATOR-RELATED"/>
    <property type="match status" value="1"/>
</dbReference>
<feature type="domain" description="NB-ARC" evidence="3">
    <location>
        <begin position="55"/>
        <end position="214"/>
    </location>
</feature>
<keyword evidence="1" id="KW-0802">TPR repeat</keyword>
<dbReference type="SMART" id="SM00028">
    <property type="entry name" value="TPR"/>
    <property type="match status" value="8"/>
</dbReference>